<gene>
    <name evidence="1" type="ORF">GMARGA_LOCUS14776</name>
</gene>
<name>A0ABN7V6E1_GIGMA</name>
<dbReference type="Proteomes" id="UP000789901">
    <property type="component" value="Unassembled WGS sequence"/>
</dbReference>
<evidence type="ECO:0000313" key="1">
    <source>
        <dbReference type="EMBL" id="CAG8735191.1"/>
    </source>
</evidence>
<accession>A0ABN7V6E1</accession>
<organism evidence="1 2">
    <name type="scientific">Gigaspora margarita</name>
    <dbReference type="NCBI Taxonomy" id="4874"/>
    <lineage>
        <taxon>Eukaryota</taxon>
        <taxon>Fungi</taxon>
        <taxon>Fungi incertae sedis</taxon>
        <taxon>Mucoromycota</taxon>
        <taxon>Glomeromycotina</taxon>
        <taxon>Glomeromycetes</taxon>
        <taxon>Diversisporales</taxon>
        <taxon>Gigasporaceae</taxon>
        <taxon>Gigaspora</taxon>
    </lineage>
</organism>
<proteinExistence type="predicted"/>
<reference evidence="1 2" key="1">
    <citation type="submission" date="2021-06" db="EMBL/GenBank/DDBJ databases">
        <authorList>
            <person name="Kallberg Y."/>
            <person name="Tangrot J."/>
            <person name="Rosling A."/>
        </authorList>
    </citation>
    <scope>NUCLEOTIDE SEQUENCE [LARGE SCALE GENOMIC DNA]</scope>
    <source>
        <strain evidence="1 2">120-4 pot B 10/14</strain>
    </source>
</reference>
<protein>
    <submittedName>
        <fullName evidence="1">18682_t:CDS:1</fullName>
    </submittedName>
</protein>
<sequence length="106" mass="12630">METLKTISTLKEYYLKKTLEEYLSSHEKCEKYPHNIVRSLRILLYNIFNEIGNSSLSLIAKFWKAYYNLKEYVSEDKQNGLKLLKEIVLKESFDNNYKQLGLKLLN</sequence>
<comment type="caution">
    <text evidence="1">The sequence shown here is derived from an EMBL/GenBank/DDBJ whole genome shotgun (WGS) entry which is preliminary data.</text>
</comment>
<dbReference type="EMBL" id="CAJVQB010009930">
    <property type="protein sequence ID" value="CAG8735191.1"/>
    <property type="molecule type" value="Genomic_DNA"/>
</dbReference>
<keyword evidence="2" id="KW-1185">Reference proteome</keyword>
<evidence type="ECO:0000313" key="2">
    <source>
        <dbReference type="Proteomes" id="UP000789901"/>
    </source>
</evidence>